<dbReference type="Proteomes" id="UP000028401">
    <property type="component" value="Unassembled WGS sequence"/>
</dbReference>
<dbReference type="EMBL" id="AZSI01000161">
    <property type="protein sequence ID" value="KEY61548.1"/>
    <property type="molecule type" value="Genomic_DNA"/>
</dbReference>
<feature type="transmembrane region" description="Helical" evidence="12">
    <location>
        <begin position="167"/>
        <end position="185"/>
    </location>
</feature>
<evidence type="ECO:0000256" key="2">
    <source>
        <dbReference type="ARBA" id="ARBA00004936"/>
    </source>
</evidence>
<feature type="transmembrane region" description="Helical" evidence="12">
    <location>
        <begin position="79"/>
        <end position="102"/>
    </location>
</feature>
<organism evidence="14 15">
    <name type="scientific">Lactococcus cremoris subsp. cremoris GE214</name>
    <dbReference type="NCBI Taxonomy" id="1415168"/>
    <lineage>
        <taxon>Bacteria</taxon>
        <taxon>Bacillati</taxon>
        <taxon>Bacillota</taxon>
        <taxon>Bacilli</taxon>
        <taxon>Lactobacillales</taxon>
        <taxon>Streptococcaceae</taxon>
        <taxon>Lactococcus</taxon>
        <taxon>Lactococcus cremoris subsp. cremoris</taxon>
    </lineage>
</organism>
<comment type="similarity">
    <text evidence="3">Belongs to the LTA synthase family.</text>
</comment>
<evidence type="ECO:0000256" key="10">
    <source>
        <dbReference type="PIRSR" id="PIRSR005091-3"/>
    </source>
</evidence>
<feature type="domain" description="Sulfatase N-terminal" evidence="13">
    <location>
        <begin position="262"/>
        <end position="565"/>
    </location>
</feature>
<feature type="binding site" evidence="10">
    <location>
        <position position="498"/>
    </location>
    <ligand>
        <name>Mn(2+)</name>
        <dbReference type="ChEBI" id="CHEBI:29035"/>
    </ligand>
</feature>
<evidence type="ECO:0000256" key="4">
    <source>
        <dbReference type="ARBA" id="ARBA00022475"/>
    </source>
</evidence>
<keyword evidence="5 12" id="KW-0812">Transmembrane</keyword>
<dbReference type="RefSeq" id="WP_042748882.1">
    <property type="nucleotide sequence ID" value="NZ_AZSI01000161.1"/>
</dbReference>
<feature type="transmembrane region" description="Helical" evidence="12">
    <location>
        <begin position="137"/>
        <end position="155"/>
    </location>
</feature>
<evidence type="ECO:0000256" key="3">
    <source>
        <dbReference type="ARBA" id="ARBA00009983"/>
    </source>
</evidence>
<dbReference type="Gene3D" id="3.30.1120.170">
    <property type="match status" value="1"/>
</dbReference>
<keyword evidence="9" id="KW-0464">Manganese</keyword>
<sequence length="722" mass="81865">MSIFSGDNKLKKLLSAFNTRVGLLSFIVFFVWVKSMIAYFGVFNLRGVGPAELVLMIINPIGFTAICFAVLLFIRRTSLFYLATLVLTIAANFLLYLNILYYREFTDFITIDTMTGGAGMFQHGFDFGSVPVHLMDWVYWIDLVVIIVLLIAKKIKFDQRPVGAKRAFTYLSMGLALFGLNFWFGDFNKHQLILRKAQSDKTYIVRYLGLGPWMLTDSYYTHLANTQRKDASKESLQEIQKYIASNRYLAPNMKMYGIAKNRNVIEIHLESFQQALIDLKIKGTDGKEHVVTPFLNSIYHSNSTYSFSNFFNQVGQGKTSDAENLLETSTFGLPAGSLFAKYGSTQTFQAMPAILNQTDGYSSAVVHGNVGAFYNRLNTYKQMGYQNFFDQSFFDNSASNMSPWGIKDKLLFRDSVPLLEQMQQPFYVKYLTVTNHLTYTMDDEDKDPNFATVDSGNKLVDGYFETAHYLDQAVQQFYDYLKKSGLYDKSIIVLYGDHYGISGSDNKAFAPYVGYNGDTLNSYDTTMLQRTPFMVDIPGQTSGHIINTYVGQLDVMPTLEHLLGIDTKKYVQFGQDMFASGRQDFVALRNGGFVTPTITQPSLNGSFYDTQTGLQIEKLNAQQEQYVKETKQKVSYLLKASDKLNNQNLLRFYTPEGFKAVDPKDYNYTVKATEKKLKKENEDLAARSNSLLSQNQGKSTLPDYSVDIPEVQKGQDSPKVKD</sequence>
<evidence type="ECO:0000256" key="7">
    <source>
        <dbReference type="ARBA" id="ARBA00023136"/>
    </source>
</evidence>
<evidence type="ECO:0000256" key="1">
    <source>
        <dbReference type="ARBA" id="ARBA00004651"/>
    </source>
</evidence>
<dbReference type="Gene3D" id="3.40.720.10">
    <property type="entry name" value="Alkaline Phosphatase, subunit A"/>
    <property type="match status" value="1"/>
</dbReference>
<comment type="caution">
    <text evidence="14">The sequence shown here is derived from an EMBL/GenBank/DDBJ whole genome shotgun (WGS) entry which is preliminary data.</text>
</comment>
<evidence type="ECO:0000259" key="13">
    <source>
        <dbReference type="Pfam" id="PF00884"/>
    </source>
</evidence>
<dbReference type="GO" id="GO:0016740">
    <property type="term" value="F:transferase activity"/>
    <property type="evidence" value="ECO:0007669"/>
    <property type="project" value="UniProtKB-KW"/>
</dbReference>
<dbReference type="AlphaFoldDB" id="A0A084A8B9"/>
<dbReference type="CDD" id="cd16015">
    <property type="entry name" value="LTA_synthase"/>
    <property type="match status" value="1"/>
</dbReference>
<feature type="transmembrane region" description="Helical" evidence="12">
    <location>
        <begin position="53"/>
        <end position="74"/>
    </location>
</feature>
<dbReference type="PIRSF" id="PIRSF005091">
    <property type="entry name" value="Mmb_sulf_HI1246"/>
    <property type="match status" value="1"/>
</dbReference>
<dbReference type="Pfam" id="PF00884">
    <property type="entry name" value="Sulfatase"/>
    <property type="match status" value="1"/>
</dbReference>
<dbReference type="InterPro" id="IPR012160">
    <property type="entry name" value="LtaS-like"/>
</dbReference>
<dbReference type="SUPFAM" id="SSF53649">
    <property type="entry name" value="Alkaline phosphatase-like"/>
    <property type="match status" value="1"/>
</dbReference>
<comment type="subcellular location">
    <subcellularLocation>
        <location evidence="1">Cell membrane</location>
        <topology evidence="1">Multi-pass membrane protein</topology>
    </subcellularLocation>
</comment>
<evidence type="ECO:0000313" key="14">
    <source>
        <dbReference type="EMBL" id="KEY61548.1"/>
    </source>
</evidence>
<name>A0A084A8B9_LACLC</name>
<feature type="binding site" evidence="10">
    <location>
        <position position="319"/>
    </location>
    <ligand>
        <name>Mn(2+)</name>
        <dbReference type="ChEBI" id="CHEBI:29035"/>
    </ligand>
</feature>
<feature type="binding site" evidence="10">
    <location>
        <position position="270"/>
    </location>
    <ligand>
        <name>Mn(2+)</name>
        <dbReference type="ChEBI" id="CHEBI:29035"/>
    </ligand>
</feature>
<gene>
    <name evidence="14" type="ORF">U725_02432</name>
</gene>
<feature type="compositionally biased region" description="Polar residues" evidence="11">
    <location>
        <begin position="687"/>
        <end position="699"/>
    </location>
</feature>
<keyword evidence="4" id="KW-1003">Cell membrane</keyword>
<keyword evidence="9" id="KW-0479">Metal-binding</keyword>
<keyword evidence="6 12" id="KW-1133">Transmembrane helix</keyword>
<evidence type="ECO:0000313" key="15">
    <source>
        <dbReference type="Proteomes" id="UP000028401"/>
    </source>
</evidence>
<dbReference type="PANTHER" id="PTHR47371:SF3">
    <property type="entry name" value="PHOSPHOGLYCEROL TRANSFERASE I"/>
    <property type="match status" value="1"/>
</dbReference>
<dbReference type="GO" id="GO:0046872">
    <property type="term" value="F:metal ion binding"/>
    <property type="evidence" value="ECO:0007669"/>
    <property type="project" value="UniProtKB-KW"/>
</dbReference>
<feature type="transmembrane region" description="Helical" evidence="12">
    <location>
        <begin position="21"/>
        <end position="41"/>
    </location>
</feature>
<dbReference type="InterPro" id="IPR050448">
    <property type="entry name" value="OpgB/LTA_synthase_biosynth"/>
</dbReference>
<evidence type="ECO:0000256" key="8">
    <source>
        <dbReference type="PIRSR" id="PIRSR005091-1"/>
    </source>
</evidence>
<dbReference type="GO" id="GO:0005886">
    <property type="term" value="C:plasma membrane"/>
    <property type="evidence" value="ECO:0007669"/>
    <property type="project" value="UniProtKB-SubCell"/>
</dbReference>
<evidence type="ECO:0000256" key="5">
    <source>
        <dbReference type="ARBA" id="ARBA00022692"/>
    </source>
</evidence>
<evidence type="ECO:0000256" key="6">
    <source>
        <dbReference type="ARBA" id="ARBA00022989"/>
    </source>
</evidence>
<evidence type="ECO:0000256" key="11">
    <source>
        <dbReference type="SAM" id="MobiDB-lite"/>
    </source>
</evidence>
<dbReference type="InterPro" id="IPR017850">
    <property type="entry name" value="Alkaline_phosphatase_core_sf"/>
</dbReference>
<dbReference type="InterPro" id="IPR000917">
    <property type="entry name" value="Sulfatase_N"/>
</dbReference>
<comment type="pathway">
    <text evidence="2">Cell wall biogenesis; lipoteichoic acid biosynthesis.</text>
</comment>
<protein>
    <submittedName>
        <fullName evidence="14">Phosphoglycerol transferase related protein, alkaline phosphatase superfamily</fullName>
    </submittedName>
</protein>
<reference evidence="14 15" key="1">
    <citation type="submission" date="2014-06" db="EMBL/GenBank/DDBJ databases">
        <title>Draft genome sequence of the putrescine producing strain Lactococcus lactis subsp cremoris GE214.</title>
        <authorList>
            <person name="Ladero V."/>
            <person name="Linares D.M."/>
            <person name="del Rio B."/>
            <person name="Mayo B."/>
            <person name="Martin M.C."/>
            <person name="Fernandez M."/>
            <person name="Alvarez M.A."/>
        </authorList>
    </citation>
    <scope>NUCLEOTIDE SEQUENCE [LARGE SCALE GENOMIC DNA]</scope>
    <source>
        <strain evidence="14 15">GE214</strain>
    </source>
</reference>
<feature type="region of interest" description="Disordered" evidence="11">
    <location>
        <begin position="681"/>
        <end position="722"/>
    </location>
</feature>
<keyword evidence="14" id="KW-0808">Transferase</keyword>
<proteinExistence type="inferred from homology"/>
<evidence type="ECO:0000256" key="9">
    <source>
        <dbReference type="PIRSR" id="PIRSR005091-2"/>
    </source>
</evidence>
<evidence type="ECO:0000256" key="12">
    <source>
        <dbReference type="SAM" id="Phobius"/>
    </source>
</evidence>
<accession>A0A084A8B9</accession>
<keyword evidence="7 12" id="KW-0472">Membrane</keyword>
<feature type="binding site" evidence="10">
    <location>
        <position position="497"/>
    </location>
    <ligand>
        <name>Mn(2+)</name>
        <dbReference type="ChEBI" id="CHEBI:29035"/>
    </ligand>
</feature>
<feature type="binding site" evidence="9">
    <location>
        <position position="436"/>
    </location>
    <ligand>
        <name>substrate</name>
    </ligand>
</feature>
<dbReference type="PATRIC" id="fig|1415168.3.peg.2498"/>
<dbReference type="PANTHER" id="PTHR47371">
    <property type="entry name" value="LIPOTEICHOIC ACID SYNTHASE"/>
    <property type="match status" value="1"/>
</dbReference>
<feature type="active site" evidence="8">
    <location>
        <position position="319"/>
    </location>
</feature>